<feature type="region of interest" description="Disordered" evidence="1">
    <location>
        <begin position="247"/>
        <end position="271"/>
    </location>
</feature>
<dbReference type="AlphaFoldDB" id="A0AAE0ZF33"/>
<comment type="caution">
    <text evidence="3">The sequence shown here is derived from an EMBL/GenBank/DDBJ whole genome shotgun (WGS) entry which is preliminary data.</text>
</comment>
<feature type="transmembrane region" description="Helical" evidence="2">
    <location>
        <begin position="86"/>
        <end position="105"/>
    </location>
</feature>
<sequence>MILHSEKFVKYSCLVGVHFIIAPHSFIWVYGNLAEYMDSYVSYSGCDGCNDGDTQWTLPLYMACFCPGLFLVDPLVRLMGLKRTGILSMLLINTSLLGSAWAIQVSVVGTIVLQGLVMGMSVSVCVYISYVFIHSWRSKHEALFFASVSCSASLLAMIEDPLITEVVNSGNLQPDTMDGSKMFLSQPEILERVSVAILLLGGINLVLQTLGYLLVRVPSCAGPDPALFCQHHSDTNNQTGYRFAQTEKHHDVDSISTSSNLLDDNKNRSSR</sequence>
<keyword evidence="2" id="KW-1133">Transmembrane helix</keyword>
<feature type="transmembrane region" description="Helical" evidence="2">
    <location>
        <begin position="111"/>
        <end position="133"/>
    </location>
</feature>
<feature type="transmembrane region" description="Helical" evidence="2">
    <location>
        <begin position="12"/>
        <end position="31"/>
    </location>
</feature>
<evidence type="ECO:0000256" key="1">
    <source>
        <dbReference type="SAM" id="MobiDB-lite"/>
    </source>
</evidence>
<name>A0AAE0ZF33_9GAST</name>
<dbReference type="SUPFAM" id="SSF103473">
    <property type="entry name" value="MFS general substrate transporter"/>
    <property type="match status" value="1"/>
</dbReference>
<dbReference type="EMBL" id="JAWDGP010004062">
    <property type="protein sequence ID" value="KAK3768278.1"/>
    <property type="molecule type" value="Genomic_DNA"/>
</dbReference>
<proteinExistence type="predicted"/>
<keyword evidence="2" id="KW-0812">Transmembrane</keyword>
<protein>
    <submittedName>
        <fullName evidence="3">Uncharacterized protein</fullName>
    </submittedName>
</protein>
<dbReference type="InterPro" id="IPR036259">
    <property type="entry name" value="MFS_trans_sf"/>
</dbReference>
<organism evidence="3 4">
    <name type="scientific">Elysia crispata</name>
    <name type="common">lettuce slug</name>
    <dbReference type="NCBI Taxonomy" id="231223"/>
    <lineage>
        <taxon>Eukaryota</taxon>
        <taxon>Metazoa</taxon>
        <taxon>Spiralia</taxon>
        <taxon>Lophotrochozoa</taxon>
        <taxon>Mollusca</taxon>
        <taxon>Gastropoda</taxon>
        <taxon>Heterobranchia</taxon>
        <taxon>Euthyneura</taxon>
        <taxon>Panpulmonata</taxon>
        <taxon>Sacoglossa</taxon>
        <taxon>Placobranchoidea</taxon>
        <taxon>Plakobranchidae</taxon>
        <taxon>Elysia</taxon>
    </lineage>
</organism>
<evidence type="ECO:0000256" key="2">
    <source>
        <dbReference type="SAM" id="Phobius"/>
    </source>
</evidence>
<gene>
    <name evidence="3" type="ORF">RRG08_031070</name>
</gene>
<feature type="transmembrane region" description="Helical" evidence="2">
    <location>
        <begin position="193"/>
        <end position="215"/>
    </location>
</feature>
<reference evidence="3" key="1">
    <citation type="journal article" date="2023" name="G3 (Bethesda)">
        <title>A reference genome for the long-term kleptoplast-retaining sea slug Elysia crispata morphotype clarki.</title>
        <authorList>
            <person name="Eastman K.E."/>
            <person name="Pendleton A.L."/>
            <person name="Shaikh M.A."/>
            <person name="Suttiyut T."/>
            <person name="Ogas R."/>
            <person name="Tomko P."/>
            <person name="Gavelis G."/>
            <person name="Widhalm J.R."/>
            <person name="Wisecaver J.H."/>
        </authorList>
    </citation>
    <scope>NUCLEOTIDE SEQUENCE</scope>
    <source>
        <strain evidence="3">ECLA1</strain>
    </source>
</reference>
<dbReference type="Proteomes" id="UP001283361">
    <property type="component" value="Unassembled WGS sequence"/>
</dbReference>
<feature type="transmembrane region" description="Helical" evidence="2">
    <location>
        <begin position="60"/>
        <end position="79"/>
    </location>
</feature>
<evidence type="ECO:0000313" key="3">
    <source>
        <dbReference type="EMBL" id="KAK3768278.1"/>
    </source>
</evidence>
<keyword evidence="4" id="KW-1185">Reference proteome</keyword>
<evidence type="ECO:0000313" key="4">
    <source>
        <dbReference type="Proteomes" id="UP001283361"/>
    </source>
</evidence>
<accession>A0AAE0ZF33</accession>
<keyword evidence="2" id="KW-0472">Membrane</keyword>